<dbReference type="GO" id="GO:1903806">
    <property type="term" value="P:L-isoleucine import across plasma membrane"/>
    <property type="evidence" value="ECO:0007669"/>
    <property type="project" value="TreeGrafter"/>
</dbReference>
<keyword evidence="1" id="KW-0813">Transport</keyword>
<dbReference type="Proteomes" id="UP000249340">
    <property type="component" value="Chromosome"/>
</dbReference>
<protein>
    <submittedName>
        <fullName evidence="5">ABC transporter ATP-binding protein</fullName>
    </submittedName>
</protein>
<dbReference type="PROSITE" id="PS50893">
    <property type="entry name" value="ABC_TRANSPORTER_2"/>
    <property type="match status" value="1"/>
</dbReference>
<sequence length="254" mass="26922">MDTLLEVDGLSKHYGGLAAVDDVTFSVTEGETLGIAGPNGAGKTTLFDLISGHVGATAGRVSFAGQEIQRLPIHRICRLGLSRTFQLPSVIDSQTVFANAVAGSHFGTAQKARFRWGYTPEVAERAHEALDFVGLSDKASTPAGPLPVFDKKRLMIGQALAARPRLLMLDEPAGGLTPPEVDSLVELIGAIRARGVTVILIEHVMRALTAVADRVLIMNQGRRLFEGTPAQMMADPEVARVYLGTSAGGDHAQS</sequence>
<dbReference type="SMART" id="SM00382">
    <property type="entry name" value="AAA"/>
    <property type="match status" value="1"/>
</dbReference>
<dbReference type="GO" id="GO:0015192">
    <property type="term" value="F:L-phenylalanine transmembrane transporter activity"/>
    <property type="evidence" value="ECO:0007669"/>
    <property type="project" value="TreeGrafter"/>
</dbReference>
<reference evidence="6" key="1">
    <citation type="submission" date="2018-07" db="EMBL/GenBank/DDBJ databases">
        <title>Streptacidiphilus bronchialis DSM 106435 chromosome.</title>
        <authorList>
            <person name="Batra D."/>
            <person name="Gulvik C.A."/>
        </authorList>
    </citation>
    <scope>NUCLEOTIDE SEQUENCE [LARGE SCALE GENOMIC DNA]</scope>
    <source>
        <strain evidence="6">DSM 106435</strain>
    </source>
</reference>
<evidence type="ECO:0000256" key="1">
    <source>
        <dbReference type="ARBA" id="ARBA00022448"/>
    </source>
</evidence>
<dbReference type="KEGG" id="stri:C7M71_027520"/>
<dbReference type="GO" id="GO:0005524">
    <property type="term" value="F:ATP binding"/>
    <property type="evidence" value="ECO:0007669"/>
    <property type="project" value="UniProtKB-KW"/>
</dbReference>
<keyword evidence="6" id="KW-1185">Reference proteome</keyword>
<dbReference type="PANTHER" id="PTHR45772:SF7">
    <property type="entry name" value="AMINO ACID ABC TRANSPORTER ATP-BINDING PROTEIN"/>
    <property type="match status" value="1"/>
</dbReference>
<dbReference type="OrthoDB" id="9804819at2"/>
<organism evidence="5 6">
    <name type="scientific">Peterkaempfera bronchialis</name>
    <dbReference type="NCBI Taxonomy" id="2126346"/>
    <lineage>
        <taxon>Bacteria</taxon>
        <taxon>Bacillati</taxon>
        <taxon>Actinomycetota</taxon>
        <taxon>Actinomycetes</taxon>
        <taxon>Kitasatosporales</taxon>
        <taxon>Streptomycetaceae</taxon>
        <taxon>Peterkaempfera</taxon>
    </lineage>
</organism>
<keyword evidence="3 5" id="KW-0067">ATP-binding</keyword>
<dbReference type="SUPFAM" id="SSF52540">
    <property type="entry name" value="P-loop containing nucleoside triphosphate hydrolases"/>
    <property type="match status" value="1"/>
</dbReference>
<dbReference type="CDD" id="cd03219">
    <property type="entry name" value="ABC_Mj1267_LivG_branched"/>
    <property type="match status" value="1"/>
</dbReference>
<dbReference type="GO" id="GO:0005886">
    <property type="term" value="C:plasma membrane"/>
    <property type="evidence" value="ECO:0007669"/>
    <property type="project" value="TreeGrafter"/>
</dbReference>
<name>A0A345T3M7_9ACTN</name>
<dbReference type="Pfam" id="PF00005">
    <property type="entry name" value="ABC_tran"/>
    <property type="match status" value="1"/>
</dbReference>
<dbReference type="PANTHER" id="PTHR45772">
    <property type="entry name" value="CONSERVED COMPONENT OF ABC TRANSPORTER FOR NATURAL AMINO ACIDS-RELATED"/>
    <property type="match status" value="1"/>
</dbReference>
<dbReference type="Gene3D" id="3.40.50.300">
    <property type="entry name" value="P-loop containing nucleotide triphosphate hydrolases"/>
    <property type="match status" value="1"/>
</dbReference>
<dbReference type="GO" id="GO:0015188">
    <property type="term" value="F:L-isoleucine transmembrane transporter activity"/>
    <property type="evidence" value="ECO:0007669"/>
    <property type="project" value="TreeGrafter"/>
</dbReference>
<evidence type="ECO:0000256" key="3">
    <source>
        <dbReference type="ARBA" id="ARBA00022840"/>
    </source>
</evidence>
<dbReference type="InterPro" id="IPR003593">
    <property type="entry name" value="AAA+_ATPase"/>
</dbReference>
<dbReference type="AlphaFoldDB" id="A0A345T3M7"/>
<dbReference type="InterPro" id="IPR027417">
    <property type="entry name" value="P-loop_NTPase"/>
</dbReference>
<dbReference type="InterPro" id="IPR003439">
    <property type="entry name" value="ABC_transporter-like_ATP-bd"/>
</dbReference>
<feature type="domain" description="ABC transporter" evidence="4">
    <location>
        <begin position="5"/>
        <end position="245"/>
    </location>
</feature>
<dbReference type="GO" id="GO:1903805">
    <property type="term" value="P:L-valine import across plasma membrane"/>
    <property type="evidence" value="ECO:0007669"/>
    <property type="project" value="TreeGrafter"/>
</dbReference>
<accession>A0A345T3M7</accession>
<dbReference type="GO" id="GO:0042941">
    <property type="term" value="P:D-alanine transmembrane transport"/>
    <property type="evidence" value="ECO:0007669"/>
    <property type="project" value="TreeGrafter"/>
</dbReference>
<evidence type="ECO:0000256" key="2">
    <source>
        <dbReference type="ARBA" id="ARBA00022741"/>
    </source>
</evidence>
<dbReference type="InterPro" id="IPR051120">
    <property type="entry name" value="ABC_AA/LPS_Transport"/>
</dbReference>
<proteinExistence type="predicted"/>
<dbReference type="EMBL" id="CP031264">
    <property type="protein sequence ID" value="AXI80582.1"/>
    <property type="molecule type" value="Genomic_DNA"/>
</dbReference>
<dbReference type="GO" id="GO:0016887">
    <property type="term" value="F:ATP hydrolysis activity"/>
    <property type="evidence" value="ECO:0007669"/>
    <property type="project" value="InterPro"/>
</dbReference>
<dbReference type="Pfam" id="PF12399">
    <property type="entry name" value="BCA_ABC_TP_C"/>
    <property type="match status" value="1"/>
</dbReference>
<dbReference type="GO" id="GO:0005304">
    <property type="term" value="F:L-valine transmembrane transporter activity"/>
    <property type="evidence" value="ECO:0007669"/>
    <property type="project" value="TreeGrafter"/>
</dbReference>
<dbReference type="GO" id="GO:0015808">
    <property type="term" value="P:L-alanine transport"/>
    <property type="evidence" value="ECO:0007669"/>
    <property type="project" value="TreeGrafter"/>
</dbReference>
<evidence type="ECO:0000313" key="5">
    <source>
        <dbReference type="EMBL" id="AXI80582.1"/>
    </source>
</evidence>
<keyword evidence="2" id="KW-0547">Nucleotide-binding</keyword>
<evidence type="ECO:0000259" key="4">
    <source>
        <dbReference type="PROSITE" id="PS50893"/>
    </source>
</evidence>
<gene>
    <name evidence="5" type="ORF">C7M71_027520</name>
</gene>
<dbReference type="RefSeq" id="WP_111491450.1">
    <property type="nucleotide sequence ID" value="NZ_CP031264.1"/>
</dbReference>
<dbReference type="InterPro" id="IPR032823">
    <property type="entry name" value="BCA_ABC_TP_C"/>
</dbReference>
<evidence type="ECO:0000313" key="6">
    <source>
        <dbReference type="Proteomes" id="UP000249340"/>
    </source>
</evidence>